<dbReference type="Proteomes" id="UP001143330">
    <property type="component" value="Unassembled WGS sequence"/>
</dbReference>
<evidence type="ECO:0000313" key="7">
    <source>
        <dbReference type="EMBL" id="GLK82001.1"/>
    </source>
</evidence>
<evidence type="ECO:0000256" key="3">
    <source>
        <dbReference type="ARBA" id="ARBA00022748"/>
    </source>
</evidence>
<evidence type="ECO:0000313" key="8">
    <source>
        <dbReference type="Proteomes" id="UP001143330"/>
    </source>
</evidence>
<name>A0A9W6N935_9HYPH</name>
<dbReference type="PROSITE" id="PS00194">
    <property type="entry name" value="THIOREDOXIN_1"/>
    <property type="match status" value="1"/>
</dbReference>
<keyword evidence="3" id="KW-0201">Cytochrome c-type biogenesis</keyword>
<keyword evidence="4" id="KW-1015">Disulfide bond</keyword>
<reference evidence="7" key="1">
    <citation type="journal article" date="2014" name="Int. J. Syst. Evol. Microbiol.">
        <title>Complete genome sequence of Corynebacterium casei LMG S-19264T (=DSM 44701T), isolated from a smear-ripened cheese.</title>
        <authorList>
            <consortium name="US DOE Joint Genome Institute (JGI-PGF)"/>
            <person name="Walter F."/>
            <person name="Albersmeier A."/>
            <person name="Kalinowski J."/>
            <person name="Ruckert C."/>
        </authorList>
    </citation>
    <scope>NUCLEOTIDE SEQUENCE</scope>
    <source>
        <strain evidence="7">VKM B-2789</strain>
    </source>
</reference>
<dbReference type="SUPFAM" id="SSF52833">
    <property type="entry name" value="Thioredoxin-like"/>
    <property type="match status" value="1"/>
</dbReference>
<dbReference type="InterPro" id="IPR013740">
    <property type="entry name" value="Redoxin"/>
</dbReference>
<accession>A0A9W6N935</accession>
<evidence type="ECO:0000256" key="4">
    <source>
        <dbReference type="ARBA" id="ARBA00023157"/>
    </source>
</evidence>
<feature type="domain" description="Thioredoxin" evidence="6">
    <location>
        <begin position="48"/>
        <end position="194"/>
    </location>
</feature>
<reference evidence="7" key="2">
    <citation type="submission" date="2023-01" db="EMBL/GenBank/DDBJ databases">
        <authorList>
            <person name="Sun Q."/>
            <person name="Evtushenko L."/>
        </authorList>
    </citation>
    <scope>NUCLEOTIDE SEQUENCE</scope>
    <source>
        <strain evidence="7">VKM B-2789</strain>
    </source>
</reference>
<comment type="subcellular location">
    <subcellularLocation>
        <location evidence="1">Cell envelope</location>
    </subcellularLocation>
</comment>
<evidence type="ECO:0000256" key="5">
    <source>
        <dbReference type="ARBA" id="ARBA00023284"/>
    </source>
</evidence>
<organism evidence="7 8">
    <name type="scientific">Ancylobacter defluvii</name>
    <dbReference type="NCBI Taxonomy" id="1282440"/>
    <lineage>
        <taxon>Bacteria</taxon>
        <taxon>Pseudomonadati</taxon>
        <taxon>Pseudomonadota</taxon>
        <taxon>Alphaproteobacteria</taxon>
        <taxon>Hyphomicrobiales</taxon>
        <taxon>Xanthobacteraceae</taxon>
        <taxon>Ancylobacter</taxon>
    </lineage>
</organism>
<dbReference type="InterPro" id="IPR036249">
    <property type="entry name" value="Thioredoxin-like_sf"/>
</dbReference>
<proteinExistence type="inferred from homology"/>
<dbReference type="PANTHER" id="PTHR42852:SF6">
    <property type="entry name" value="THIOL:DISULFIDE INTERCHANGE PROTEIN DSBE"/>
    <property type="match status" value="1"/>
</dbReference>
<protein>
    <submittedName>
        <fullName evidence="7">Thiol:disulfide interchange protein CycY</fullName>
    </submittedName>
</protein>
<dbReference type="InterPro" id="IPR050553">
    <property type="entry name" value="Thioredoxin_ResA/DsbE_sf"/>
</dbReference>
<dbReference type="InterPro" id="IPR017937">
    <property type="entry name" value="Thioredoxin_CS"/>
</dbReference>
<dbReference type="Gene3D" id="3.40.30.10">
    <property type="entry name" value="Glutaredoxin"/>
    <property type="match status" value="1"/>
</dbReference>
<dbReference type="PANTHER" id="PTHR42852">
    <property type="entry name" value="THIOL:DISULFIDE INTERCHANGE PROTEIN DSBE"/>
    <property type="match status" value="1"/>
</dbReference>
<dbReference type="RefSeq" id="WP_213362141.1">
    <property type="nucleotide sequence ID" value="NZ_BSFM01000001.1"/>
</dbReference>
<evidence type="ECO:0000256" key="2">
    <source>
        <dbReference type="ARBA" id="ARBA00007758"/>
    </source>
</evidence>
<dbReference type="GO" id="GO:0015036">
    <property type="term" value="F:disulfide oxidoreductase activity"/>
    <property type="evidence" value="ECO:0007669"/>
    <property type="project" value="InterPro"/>
</dbReference>
<evidence type="ECO:0000259" key="6">
    <source>
        <dbReference type="PROSITE" id="PS51352"/>
    </source>
</evidence>
<gene>
    <name evidence="7" type="primary">cycY</name>
    <name evidence="7" type="ORF">GCM10017653_00700</name>
</gene>
<dbReference type="EMBL" id="BSFM01000001">
    <property type="protein sequence ID" value="GLK82001.1"/>
    <property type="molecule type" value="Genomic_DNA"/>
</dbReference>
<keyword evidence="8" id="KW-1185">Reference proteome</keyword>
<dbReference type="CDD" id="cd03010">
    <property type="entry name" value="TlpA_like_DsbE"/>
    <property type="match status" value="1"/>
</dbReference>
<comment type="caution">
    <text evidence="7">The sequence shown here is derived from an EMBL/GenBank/DDBJ whole genome shotgun (WGS) entry which is preliminary data.</text>
</comment>
<dbReference type="PROSITE" id="PS51352">
    <property type="entry name" value="THIOREDOXIN_2"/>
    <property type="match status" value="1"/>
</dbReference>
<dbReference type="AlphaFoldDB" id="A0A9W6N935"/>
<comment type="similarity">
    <text evidence="2">Belongs to the thioredoxin family. DsbE subfamily.</text>
</comment>
<dbReference type="GO" id="GO:0030288">
    <property type="term" value="C:outer membrane-bounded periplasmic space"/>
    <property type="evidence" value="ECO:0007669"/>
    <property type="project" value="InterPro"/>
</dbReference>
<sequence length="210" mass="22150">MAGNPPAEARSPLRRRLLLLLPLALFLALVVLFYGRLFSGDPSRLPSVLIGRPAPALDLPPLEGLARDGVPVPGLPAGAIGMGEVTVLNVFASWCVPCRDEHPFLVQLSQMPGFRLVGLNYKDEAGNARRFLGTFGNPYAAVGVDPNGRAAIEWGVYGVPETFVIGRDGRIAYKYIGPIDAEGLRSRLLPEILKASAAPPGPPAPAPAGG</sequence>
<dbReference type="InterPro" id="IPR013766">
    <property type="entry name" value="Thioredoxin_domain"/>
</dbReference>
<dbReference type="GO" id="GO:0017004">
    <property type="term" value="P:cytochrome complex assembly"/>
    <property type="evidence" value="ECO:0007669"/>
    <property type="project" value="UniProtKB-KW"/>
</dbReference>
<dbReference type="NCBIfam" id="TIGR00385">
    <property type="entry name" value="dsbE"/>
    <property type="match status" value="1"/>
</dbReference>
<keyword evidence="5" id="KW-0676">Redox-active center</keyword>
<dbReference type="InterPro" id="IPR004799">
    <property type="entry name" value="Periplasmic_diS_OxRdtase_DsbE"/>
</dbReference>
<evidence type="ECO:0000256" key="1">
    <source>
        <dbReference type="ARBA" id="ARBA00004196"/>
    </source>
</evidence>
<dbReference type="Pfam" id="PF08534">
    <property type="entry name" value="Redoxin"/>
    <property type="match status" value="1"/>
</dbReference>